<evidence type="ECO:0008006" key="3">
    <source>
        <dbReference type="Google" id="ProtNLM"/>
    </source>
</evidence>
<dbReference type="RefSeq" id="WP_194451710.1">
    <property type="nucleotide sequence ID" value="NZ_CP063849.1"/>
</dbReference>
<name>A0A7S7NUH5_PALFE</name>
<protein>
    <recommendedName>
        <fullName evidence="3">Four-helix bundle copper-binding protein</fullName>
    </recommendedName>
</protein>
<evidence type="ECO:0000313" key="1">
    <source>
        <dbReference type="EMBL" id="QOY90048.1"/>
    </source>
</evidence>
<reference evidence="1 2" key="1">
    <citation type="submission" date="2020-10" db="EMBL/GenBank/DDBJ databases">
        <title>Complete genome sequence of Paludibaculum fermentans P105T, a facultatively anaerobic acidobacterium capable of dissimilatory Fe(III) reduction.</title>
        <authorList>
            <person name="Dedysh S.N."/>
            <person name="Beletsky A.V."/>
            <person name="Kulichevskaya I.S."/>
            <person name="Mardanov A.V."/>
            <person name="Ravin N.V."/>
        </authorList>
    </citation>
    <scope>NUCLEOTIDE SEQUENCE [LARGE SCALE GENOMIC DNA]</scope>
    <source>
        <strain evidence="1 2">P105</strain>
    </source>
</reference>
<dbReference type="AlphaFoldDB" id="A0A7S7NUH5"/>
<dbReference type="EMBL" id="CP063849">
    <property type="protein sequence ID" value="QOY90048.1"/>
    <property type="molecule type" value="Genomic_DNA"/>
</dbReference>
<accession>A0A7S7NUH5</accession>
<dbReference type="Proteomes" id="UP000593892">
    <property type="component" value="Chromosome"/>
</dbReference>
<sequence>MSDYHHQYCEICATLCLACAEEGERLDSSGEFMAKSAKLCRRCEQSRRQMSHAVA</sequence>
<dbReference type="InterPro" id="IPR005560">
    <property type="entry name" value="Csp_YhjQ"/>
</dbReference>
<dbReference type="Pfam" id="PF03860">
    <property type="entry name" value="Csp"/>
    <property type="match status" value="1"/>
</dbReference>
<evidence type="ECO:0000313" key="2">
    <source>
        <dbReference type="Proteomes" id="UP000593892"/>
    </source>
</evidence>
<gene>
    <name evidence="1" type="ORF">IRI77_08870</name>
</gene>
<keyword evidence="2" id="KW-1185">Reference proteome</keyword>
<organism evidence="1 2">
    <name type="scientific">Paludibaculum fermentans</name>
    <dbReference type="NCBI Taxonomy" id="1473598"/>
    <lineage>
        <taxon>Bacteria</taxon>
        <taxon>Pseudomonadati</taxon>
        <taxon>Acidobacteriota</taxon>
        <taxon>Terriglobia</taxon>
        <taxon>Bryobacterales</taxon>
        <taxon>Bryobacteraceae</taxon>
        <taxon>Paludibaculum</taxon>
    </lineage>
</organism>
<dbReference type="KEGG" id="pfer:IRI77_08870"/>
<proteinExistence type="predicted"/>
<dbReference type="Gene3D" id="1.20.1270.360">
    <property type="match status" value="1"/>
</dbReference>